<evidence type="ECO:0000256" key="2">
    <source>
        <dbReference type="SAM" id="MobiDB-lite"/>
    </source>
</evidence>
<keyword evidence="4" id="KW-1185">Reference proteome</keyword>
<evidence type="ECO:0000313" key="3">
    <source>
        <dbReference type="EMBL" id="MTH67831.1"/>
    </source>
</evidence>
<dbReference type="InterPro" id="IPR000600">
    <property type="entry name" value="ROK"/>
</dbReference>
<feature type="region of interest" description="Disordered" evidence="2">
    <location>
        <begin position="1"/>
        <end position="28"/>
    </location>
</feature>
<dbReference type="Gene3D" id="3.30.420.40">
    <property type="match status" value="2"/>
</dbReference>
<protein>
    <submittedName>
        <fullName evidence="3">ROK family protein</fullName>
    </submittedName>
</protein>
<evidence type="ECO:0000256" key="1">
    <source>
        <dbReference type="ARBA" id="ARBA00006479"/>
    </source>
</evidence>
<comment type="similarity">
    <text evidence="1">Belongs to the ROK (NagC/XylR) family.</text>
</comment>
<proteinExistence type="inferred from homology"/>
<name>A0A6I3M4L0_9MICO</name>
<evidence type="ECO:0000313" key="4">
    <source>
        <dbReference type="Proteomes" id="UP000433071"/>
    </source>
</evidence>
<comment type="caution">
    <text evidence="3">The sequence shown here is derived from an EMBL/GenBank/DDBJ whole genome shotgun (WGS) entry which is preliminary data.</text>
</comment>
<dbReference type="AlphaFoldDB" id="A0A6I3M4L0"/>
<dbReference type="OrthoDB" id="5174513at2"/>
<dbReference type="InterPro" id="IPR043129">
    <property type="entry name" value="ATPase_NBD"/>
</dbReference>
<dbReference type="SUPFAM" id="SSF53067">
    <property type="entry name" value="Actin-like ATPase domain"/>
    <property type="match status" value="1"/>
</dbReference>
<dbReference type="InterPro" id="IPR036388">
    <property type="entry name" value="WH-like_DNA-bd_sf"/>
</dbReference>
<dbReference type="SUPFAM" id="SSF46785">
    <property type="entry name" value="Winged helix' DNA-binding domain"/>
    <property type="match status" value="1"/>
</dbReference>
<accession>A0A6I3M4L0</accession>
<reference evidence="3 4" key="1">
    <citation type="submission" date="2019-11" db="EMBL/GenBank/DDBJ databases">
        <title>Agromyces kandeliae sp. nov., isolated from mangrove soil.</title>
        <authorList>
            <person name="Wang R."/>
        </authorList>
    </citation>
    <scope>NUCLEOTIDE SEQUENCE [LARGE SCALE GENOMIC DNA]</scope>
    <source>
        <strain evidence="3 4">JCM 11433</strain>
    </source>
</reference>
<dbReference type="InterPro" id="IPR036390">
    <property type="entry name" value="WH_DNA-bd_sf"/>
</dbReference>
<dbReference type="EMBL" id="WMLB01000017">
    <property type="protein sequence ID" value="MTH67831.1"/>
    <property type="molecule type" value="Genomic_DNA"/>
</dbReference>
<sequence>MTQPGATAAHDPSAHDPSESTAANQAGRAEHAGRLVDHLFAHGSATRAELAGATGLGRTAVSGLVARLIEAGVLVEPGGDHARHGRLRLGIADRLLLTAGVAGDDAVATLSELDGTETARYEEPVAIADDDPRPASAAPLDALAVVVDRAIAQAEREGHDIADVTLLVQGAVVGAPALAIGDATLGLEPLDVVAALRARSDRLAGIEPDLVVPPTLRTTASARAASEAGDGTGHLDEVVLHISGDAQVSAAIVIRGEPYSGAHGLAGTFGHLPIVPNGIRCECGQRGCLATVAAPDVVLAKAELQDFELTYGRKAAIAELEGRIADSEDRARWAWLDAALWIGRALQVVVPAIDPDVVIVGGWWAPLVADIDASFRDNRPTVGNGALNAIPRLTAGRPGDDLGLEGARRQARDGLRSVLASAVA</sequence>
<dbReference type="Gene3D" id="1.10.10.10">
    <property type="entry name" value="Winged helix-like DNA-binding domain superfamily/Winged helix DNA-binding domain"/>
    <property type="match status" value="1"/>
</dbReference>
<dbReference type="Proteomes" id="UP000433071">
    <property type="component" value="Unassembled WGS sequence"/>
</dbReference>
<dbReference type="PANTHER" id="PTHR18964:SF173">
    <property type="entry name" value="GLUCOKINASE"/>
    <property type="match status" value="1"/>
</dbReference>
<organism evidence="3 4">
    <name type="scientific">Agromyces bracchium</name>
    <dbReference type="NCBI Taxonomy" id="88376"/>
    <lineage>
        <taxon>Bacteria</taxon>
        <taxon>Bacillati</taxon>
        <taxon>Actinomycetota</taxon>
        <taxon>Actinomycetes</taxon>
        <taxon>Micrococcales</taxon>
        <taxon>Microbacteriaceae</taxon>
        <taxon>Agromyces</taxon>
    </lineage>
</organism>
<dbReference type="Pfam" id="PF00480">
    <property type="entry name" value="ROK"/>
    <property type="match status" value="1"/>
</dbReference>
<gene>
    <name evidence="3" type="ORF">GJ743_05530</name>
</gene>
<dbReference type="RefSeq" id="WP_155050929.1">
    <property type="nucleotide sequence ID" value="NZ_BAAAIB010000001.1"/>
</dbReference>
<dbReference type="PANTHER" id="PTHR18964">
    <property type="entry name" value="ROK (REPRESSOR, ORF, KINASE) FAMILY"/>
    <property type="match status" value="1"/>
</dbReference>